<dbReference type="Proteomes" id="UP001189624">
    <property type="component" value="Chromosome 3"/>
</dbReference>
<protein>
    <submittedName>
        <fullName evidence="1">Uncharacterized protein</fullName>
    </submittedName>
</protein>
<name>A0AA86VFD0_9FABA</name>
<dbReference type="Gramene" id="rna-AYBTSS11_LOCUS9021">
    <property type="protein sequence ID" value="CAJ1939238.1"/>
    <property type="gene ID" value="gene-AYBTSS11_LOCUS9021"/>
</dbReference>
<keyword evidence="2" id="KW-1185">Reference proteome</keyword>
<accession>A0AA86VFD0</accession>
<dbReference type="EMBL" id="OY731400">
    <property type="protein sequence ID" value="CAJ1939238.1"/>
    <property type="molecule type" value="Genomic_DNA"/>
</dbReference>
<gene>
    <name evidence="1" type="ORF">AYBTSS11_LOCUS9021</name>
</gene>
<sequence>MYVTFPVFFLLLFSYKYRYHDRLVWRISENKFCNRTWTLWNTRLVFRNGIGAYSGKHVEPNCVYLVMDTIYHDQQSASVVWQKLGDHHPQILLPAS</sequence>
<evidence type="ECO:0000313" key="2">
    <source>
        <dbReference type="Proteomes" id="UP001189624"/>
    </source>
</evidence>
<evidence type="ECO:0000313" key="1">
    <source>
        <dbReference type="EMBL" id="CAJ1939238.1"/>
    </source>
</evidence>
<dbReference type="AlphaFoldDB" id="A0AA86VFD0"/>
<organism evidence="1 2">
    <name type="scientific">Sphenostylis stenocarpa</name>
    <dbReference type="NCBI Taxonomy" id="92480"/>
    <lineage>
        <taxon>Eukaryota</taxon>
        <taxon>Viridiplantae</taxon>
        <taxon>Streptophyta</taxon>
        <taxon>Embryophyta</taxon>
        <taxon>Tracheophyta</taxon>
        <taxon>Spermatophyta</taxon>
        <taxon>Magnoliopsida</taxon>
        <taxon>eudicotyledons</taxon>
        <taxon>Gunneridae</taxon>
        <taxon>Pentapetalae</taxon>
        <taxon>rosids</taxon>
        <taxon>fabids</taxon>
        <taxon>Fabales</taxon>
        <taxon>Fabaceae</taxon>
        <taxon>Papilionoideae</taxon>
        <taxon>50 kb inversion clade</taxon>
        <taxon>NPAAA clade</taxon>
        <taxon>indigoferoid/millettioid clade</taxon>
        <taxon>Phaseoleae</taxon>
        <taxon>Sphenostylis</taxon>
    </lineage>
</organism>
<proteinExistence type="predicted"/>
<reference evidence="1" key="1">
    <citation type="submission" date="2023-10" db="EMBL/GenBank/DDBJ databases">
        <authorList>
            <person name="Domelevo Entfellner J.-B."/>
        </authorList>
    </citation>
    <scope>NUCLEOTIDE SEQUENCE</scope>
</reference>